<keyword evidence="2" id="KW-1185">Reference proteome</keyword>
<evidence type="ECO:0000313" key="1">
    <source>
        <dbReference type="EMBL" id="TYT73921.1"/>
    </source>
</evidence>
<name>A0A5S5MDY8_9BACT</name>
<evidence type="ECO:0000313" key="2">
    <source>
        <dbReference type="Proteomes" id="UP000321899"/>
    </source>
</evidence>
<dbReference type="InterPro" id="IPR042099">
    <property type="entry name" value="ANL_N_sf"/>
</dbReference>
<comment type="caution">
    <text evidence="1">The sequence shown here is derived from an EMBL/GenBank/DDBJ whole genome shotgun (WGS) entry which is preliminary data.</text>
</comment>
<sequence>MDMEKALDIGALERSLCFAGDKEPGLPPWLEASWKEPASFWEGLWERAKRISALHPASVPFRHYDFYHDTVHRFEDSGRQAMKEPDGKEGWKGLSFAALGQKSLGLASLWMDSGAEKGKVVALVFEEGETLMLTLLAAFRLGMVVSPIPPRGRRLLAERLKNLSPDFVVADDMHASLRIFSGFKRLAHEALQGKAPGSDIPFSSSGYAPQETAALLFDPTSPEPCTPRPVTAQTLYLGSLRDGMLAMGLKPGDAYAAPGFNPMEMQPSLMLSGLLAGACLVCPGTEDMAKKVLQLASVKLRMLGVSRAFRESLDGVSVDLGKNCSKWFRHPGEGPPSQGWNDFMKEKGLEKAFAFNFVWNASLGGACLFSAGVTGRVHGNVLPAAGVRWRMGDMADPSLEAAGFHGIFMPSSETGDCGEDAVWMNSSAMLSPHGRQWLFSPLPHTSAKGLYYPRKEALDALGDVLPPLSFASLVFLRPQGFREDIVCRLLVFLPLKPEGEAEKKQGHAALLSEIRTCLARELGEAFVPDQVIFFPLFPLLNEEGRVDEQWCASQYLTGRLQRKARYAVFQKTGALKALCTRLKTISSTQKQSAPCHDVLP</sequence>
<dbReference type="EMBL" id="VDMB01000018">
    <property type="protein sequence ID" value="TYT73921.1"/>
    <property type="molecule type" value="Genomic_DNA"/>
</dbReference>
<accession>A0A5S5MDY8</accession>
<dbReference type="Gene3D" id="3.40.50.12780">
    <property type="entry name" value="N-terminal domain of ligase-like"/>
    <property type="match status" value="1"/>
</dbReference>
<dbReference type="AlphaFoldDB" id="A0A5S5MDY8"/>
<gene>
    <name evidence="1" type="ORF">FIM25_12845</name>
</gene>
<protein>
    <submittedName>
        <fullName evidence="1">AMP-binding protein</fullName>
    </submittedName>
</protein>
<dbReference type="OrthoDB" id="5479867at2"/>
<organism evidence="1 2">
    <name type="scientific">Desulfobotulus mexicanus</name>
    <dbReference type="NCBI Taxonomy" id="2586642"/>
    <lineage>
        <taxon>Bacteria</taxon>
        <taxon>Pseudomonadati</taxon>
        <taxon>Thermodesulfobacteriota</taxon>
        <taxon>Desulfobacteria</taxon>
        <taxon>Desulfobacterales</taxon>
        <taxon>Desulfobacteraceae</taxon>
        <taxon>Desulfobotulus</taxon>
    </lineage>
</organism>
<dbReference type="SUPFAM" id="SSF56801">
    <property type="entry name" value="Acetyl-CoA synthetase-like"/>
    <property type="match status" value="1"/>
</dbReference>
<proteinExistence type="predicted"/>
<dbReference type="RefSeq" id="WP_139449979.1">
    <property type="nucleotide sequence ID" value="NZ_VDMB01000018.1"/>
</dbReference>
<reference evidence="1 2" key="1">
    <citation type="submission" date="2019-06" db="EMBL/GenBank/DDBJ databases">
        <title>Desulfobotulus mexicanus sp. nov., a novel sulfate-reducing bacterium isolated from the sediment of an alkaline crater lake in Mexico.</title>
        <authorList>
            <person name="Hirschler-Rea A."/>
        </authorList>
    </citation>
    <scope>NUCLEOTIDE SEQUENCE [LARGE SCALE GENOMIC DNA]</scope>
    <source>
        <strain evidence="1 2">PAR22N</strain>
    </source>
</reference>
<dbReference type="Proteomes" id="UP000321899">
    <property type="component" value="Unassembled WGS sequence"/>
</dbReference>